<organism evidence="2">
    <name type="scientific">Orbilia brochopaga</name>
    <dbReference type="NCBI Taxonomy" id="3140254"/>
    <lineage>
        <taxon>Eukaryota</taxon>
        <taxon>Fungi</taxon>
        <taxon>Dikarya</taxon>
        <taxon>Ascomycota</taxon>
        <taxon>Pezizomycotina</taxon>
        <taxon>Orbiliomycetes</taxon>
        <taxon>Orbiliales</taxon>
        <taxon>Orbiliaceae</taxon>
        <taxon>Orbilia</taxon>
    </lineage>
</organism>
<dbReference type="Pfam" id="PF07460">
    <property type="entry name" value="NUMOD3"/>
    <property type="match status" value="2"/>
</dbReference>
<feature type="domain" description="Nuclease associated modular" evidence="1">
    <location>
        <begin position="1"/>
        <end position="15"/>
    </location>
</feature>
<dbReference type="GeneID" id="39411824"/>
<accession>A0A481ZM05</accession>
<keyword evidence="2" id="KW-0540">Nuclease</keyword>
<dbReference type="GO" id="GO:0003677">
    <property type="term" value="F:DNA binding"/>
    <property type="evidence" value="ECO:0007669"/>
    <property type="project" value="InterPro"/>
</dbReference>
<keyword evidence="2" id="KW-0378">Hydrolase</keyword>
<sequence>MYGKNHTEEVRAKIAAGNKGKIRTSEAITKYIAAKIGNKNPMYGKPRAEGAGRSFQEIDVIDVKNNRTTRYDSISAAALALNIKQYRISTYFYQNQKKPYQGQYIFKKV</sequence>
<dbReference type="RefSeq" id="YP_009568473.1">
    <property type="nucleotide sequence ID" value="NC_041248.1"/>
</dbReference>
<proteinExistence type="predicted"/>
<dbReference type="AlphaFoldDB" id="A0A481ZM05"/>
<protein>
    <submittedName>
        <fullName evidence="2">GIY endonuclease</fullName>
    </submittedName>
</protein>
<keyword evidence="2" id="KW-0255">Endonuclease</keyword>
<gene>
    <name evidence="2" type="primary">orf109</name>
</gene>
<dbReference type="GO" id="GO:0004519">
    <property type="term" value="F:endonuclease activity"/>
    <property type="evidence" value="ECO:0007669"/>
    <property type="project" value="UniProtKB-KW"/>
</dbReference>
<reference evidence="2" key="2">
    <citation type="submission" date="2019-02" db="EMBL/GenBank/DDBJ databases">
        <authorList>
            <person name="Fang M.L."/>
            <person name="Zhang Y."/>
        </authorList>
    </citation>
    <scope>NUCLEOTIDE SEQUENCE</scope>
    <source>
        <strain evidence="2">YMF1.03216</strain>
    </source>
</reference>
<evidence type="ECO:0000259" key="1">
    <source>
        <dbReference type="Pfam" id="PF07460"/>
    </source>
</evidence>
<evidence type="ECO:0000313" key="2">
    <source>
        <dbReference type="EMBL" id="QBL02553.1"/>
    </source>
</evidence>
<dbReference type="EMBL" id="MK550698">
    <property type="protein sequence ID" value="QBL02553.1"/>
    <property type="molecule type" value="Genomic_DNA"/>
</dbReference>
<keyword evidence="2" id="KW-0496">Mitochondrion</keyword>
<reference evidence="2" key="1">
    <citation type="journal article" date="2019" name="Mitochondrial DNA Part B Resour">
        <title>Characterization of the complete mitochondrial genome of Drechslerella brochopaga, a fungal species trapping nematodes with constricting rings.</title>
        <authorList>
            <person name="Fang M."/>
            <person name="Wang S."/>
            <person name="Xu J."/>
            <person name="Jiang L."/>
            <person name="Zhou D."/>
            <person name="Zhang K.-Q."/>
            <person name="Zhang Y."/>
        </authorList>
    </citation>
    <scope>NUCLEOTIDE SEQUENCE</scope>
    <source>
        <strain evidence="2">YMF1.03216</strain>
    </source>
</reference>
<dbReference type="InterPro" id="IPR003611">
    <property type="entry name" value="NUMOD3"/>
</dbReference>
<geneLocation type="mitochondrion" evidence="2"/>
<feature type="domain" description="Nuclease associated modular" evidence="1">
    <location>
        <begin position="20"/>
        <end position="46"/>
    </location>
</feature>
<dbReference type="SUPFAM" id="SSF64496">
    <property type="entry name" value="DNA-binding domain of intron-encoded endonucleases"/>
    <property type="match status" value="1"/>
</dbReference>
<name>A0A481ZM05_9PEZI</name>